<evidence type="ECO:0000256" key="1">
    <source>
        <dbReference type="ARBA" id="ARBA00023015"/>
    </source>
</evidence>
<dbReference type="SUPFAM" id="SSF46689">
    <property type="entry name" value="Homeodomain-like"/>
    <property type="match status" value="2"/>
</dbReference>
<evidence type="ECO:0000256" key="3">
    <source>
        <dbReference type="ARBA" id="ARBA00023163"/>
    </source>
</evidence>
<proteinExistence type="predicted"/>
<keyword evidence="6" id="KW-1185">Reference proteome</keyword>
<organism evidence="5 6">
    <name type="scientific">Pantoea rodasii</name>
    <dbReference type="NCBI Taxonomy" id="1076549"/>
    <lineage>
        <taxon>Bacteria</taxon>
        <taxon>Pseudomonadati</taxon>
        <taxon>Pseudomonadota</taxon>
        <taxon>Gammaproteobacteria</taxon>
        <taxon>Enterobacterales</taxon>
        <taxon>Erwiniaceae</taxon>
        <taxon>Pantoea</taxon>
    </lineage>
</organism>
<dbReference type="GO" id="GO:0003700">
    <property type="term" value="F:DNA-binding transcription factor activity"/>
    <property type="evidence" value="ECO:0007669"/>
    <property type="project" value="InterPro"/>
</dbReference>
<dbReference type="InterPro" id="IPR018062">
    <property type="entry name" value="HTH_AraC-typ_CS"/>
</dbReference>
<protein>
    <submittedName>
        <fullName evidence="5">AraC family transcriptional regulator</fullName>
    </submittedName>
</protein>
<keyword evidence="2" id="KW-0238">DNA-binding</keyword>
<keyword evidence="3" id="KW-0804">Transcription</keyword>
<dbReference type="EMBL" id="PIQI01000014">
    <property type="protein sequence ID" value="PJZ05722.1"/>
    <property type="molecule type" value="Genomic_DNA"/>
</dbReference>
<evidence type="ECO:0000259" key="4">
    <source>
        <dbReference type="PROSITE" id="PS01124"/>
    </source>
</evidence>
<dbReference type="AlphaFoldDB" id="A0A2M9WDV1"/>
<accession>A0A2M9WDV1</accession>
<dbReference type="GO" id="GO:0043565">
    <property type="term" value="F:sequence-specific DNA binding"/>
    <property type="evidence" value="ECO:0007669"/>
    <property type="project" value="InterPro"/>
</dbReference>
<reference evidence="5 6" key="1">
    <citation type="submission" date="2017-11" db="EMBL/GenBank/DDBJ databases">
        <title>The genome sequence of Pantoea rodasii DSM 26611.</title>
        <authorList>
            <person name="Gao J."/>
            <person name="Mao X."/>
            <person name="Sun J."/>
        </authorList>
    </citation>
    <scope>NUCLEOTIDE SEQUENCE [LARGE SCALE GENOMIC DNA]</scope>
    <source>
        <strain evidence="5 6">DSM 26611</strain>
    </source>
</reference>
<dbReference type="Gene3D" id="1.10.10.60">
    <property type="entry name" value="Homeodomain-like"/>
    <property type="match status" value="2"/>
</dbReference>
<keyword evidence="1" id="KW-0805">Transcription regulation</keyword>
<sequence>MLIHPNDKLTFSGDPRAEELRKMLQHPNAPKVIAASLSKQLDRESRTHRHAAGQLYCLKQGMMTVNTPSGIFANPPRLVGWIPPHYEHAIIGPGHVLGWTVLVDEALTAPLPKHPVLLSCPSVLEPLAERLASLSPDSWGSERYNRLCDVFLDELYESTEHALTLPLPEEPRLRQIARLLMDDPSDIRTGPELAQWAGLSPRSLSRHWASAVGMSLSKYRQVSRLLKSLEGLAAGKSVQQVAWQVGFDSVSSYISAFRSAFGSTPGKYFTPPDASAVATSEDS</sequence>
<dbReference type="InterPro" id="IPR009057">
    <property type="entry name" value="Homeodomain-like_sf"/>
</dbReference>
<dbReference type="SMART" id="SM00342">
    <property type="entry name" value="HTH_ARAC"/>
    <property type="match status" value="1"/>
</dbReference>
<evidence type="ECO:0000313" key="5">
    <source>
        <dbReference type="EMBL" id="PJZ05722.1"/>
    </source>
</evidence>
<dbReference type="PROSITE" id="PS01124">
    <property type="entry name" value="HTH_ARAC_FAMILY_2"/>
    <property type="match status" value="1"/>
</dbReference>
<dbReference type="Pfam" id="PF12833">
    <property type="entry name" value="HTH_18"/>
    <property type="match status" value="1"/>
</dbReference>
<dbReference type="STRING" id="1076549.HA45_14145"/>
<dbReference type="PANTHER" id="PTHR11019:SF159">
    <property type="entry name" value="TRANSCRIPTIONAL REGULATOR-RELATED"/>
    <property type="match status" value="1"/>
</dbReference>
<comment type="caution">
    <text evidence="5">The sequence shown here is derived from an EMBL/GenBank/DDBJ whole genome shotgun (WGS) entry which is preliminary data.</text>
</comment>
<evidence type="ECO:0000313" key="6">
    <source>
        <dbReference type="Proteomes" id="UP000232062"/>
    </source>
</evidence>
<dbReference type="SUPFAM" id="SSF51182">
    <property type="entry name" value="RmlC-like cupins"/>
    <property type="match status" value="1"/>
</dbReference>
<dbReference type="PANTHER" id="PTHR11019">
    <property type="entry name" value="HTH-TYPE TRANSCRIPTIONAL REGULATOR NIMR"/>
    <property type="match status" value="1"/>
</dbReference>
<name>A0A2M9WDV1_9GAMM</name>
<dbReference type="PROSITE" id="PS00041">
    <property type="entry name" value="HTH_ARAC_FAMILY_1"/>
    <property type="match status" value="1"/>
</dbReference>
<feature type="domain" description="HTH araC/xylS-type" evidence="4">
    <location>
        <begin position="174"/>
        <end position="271"/>
    </location>
</feature>
<gene>
    <name evidence="5" type="ORF">PRCB_10110</name>
</gene>
<dbReference type="Proteomes" id="UP000232062">
    <property type="component" value="Unassembled WGS sequence"/>
</dbReference>
<dbReference type="RefSeq" id="WP_100701567.1">
    <property type="nucleotide sequence ID" value="NZ_MLFP01000010.1"/>
</dbReference>
<evidence type="ECO:0000256" key="2">
    <source>
        <dbReference type="ARBA" id="ARBA00023125"/>
    </source>
</evidence>
<dbReference type="InterPro" id="IPR011051">
    <property type="entry name" value="RmlC_Cupin_sf"/>
</dbReference>
<dbReference type="InterPro" id="IPR018060">
    <property type="entry name" value="HTH_AraC"/>
</dbReference>
<dbReference type="OrthoDB" id="5949386at2"/>